<evidence type="ECO:0000256" key="3">
    <source>
        <dbReference type="ARBA" id="ARBA00022692"/>
    </source>
</evidence>
<evidence type="ECO:0000256" key="2">
    <source>
        <dbReference type="ARBA" id="ARBA00022475"/>
    </source>
</evidence>
<proteinExistence type="predicted"/>
<keyword evidence="2" id="KW-1003">Cell membrane</keyword>
<sequence length="149" mass="16044">MGERQFHTSLSIPWCGSERTNVMPVSLYSGKIARKLLFLQLMTFVVLSAVFGIKSLEWSVSALAGGLAAWLPSAMFMLFACRHQAKTAAPGRVAWSFAIGEGLKVILTIALLIVALGLFKAAFVPLGLTYLSVLIVQILAPAVINGHRT</sequence>
<evidence type="ECO:0000256" key="5">
    <source>
        <dbReference type="ARBA" id="ARBA00023136"/>
    </source>
</evidence>
<name>A0A0H2W8H0_YERPE</name>
<protein>
    <submittedName>
        <fullName evidence="7">ATP synthase protein I</fullName>
    </submittedName>
</protein>
<dbReference type="AlphaFoldDB" id="A0A0H2W8H0"/>
<keyword evidence="3 6" id="KW-0812">Transmembrane</keyword>
<feature type="transmembrane region" description="Helical" evidence="6">
    <location>
        <begin position="59"/>
        <end position="81"/>
    </location>
</feature>
<keyword evidence="5 6" id="KW-0472">Membrane</keyword>
<feature type="transmembrane region" description="Helical" evidence="6">
    <location>
        <begin position="122"/>
        <end position="144"/>
    </location>
</feature>
<dbReference type="EnsemblBacteria" id="AAS64174">
    <property type="protein sequence ID" value="AAS64174"/>
    <property type="gene ID" value="YP_4035"/>
</dbReference>
<keyword evidence="4 6" id="KW-1133">Transmembrane helix</keyword>
<feature type="transmembrane region" description="Helical" evidence="6">
    <location>
        <begin position="93"/>
        <end position="116"/>
    </location>
</feature>
<feature type="transmembrane region" description="Helical" evidence="6">
    <location>
        <begin position="36"/>
        <end position="53"/>
    </location>
</feature>
<dbReference type="KEGG" id="ypm:YP_4035"/>
<evidence type="ECO:0000313" key="8">
    <source>
        <dbReference type="Proteomes" id="UP000001019"/>
    </source>
</evidence>
<gene>
    <name evidence="7" type="primary">atpI</name>
    <name evidence="7" type="ordered locus">YP_4035</name>
</gene>
<evidence type="ECO:0000313" key="7">
    <source>
        <dbReference type="EMBL" id="AAS64174.1"/>
    </source>
</evidence>
<comment type="subcellular location">
    <subcellularLocation>
        <location evidence="1">Cell membrane</location>
        <topology evidence="1">Multi-pass membrane protein</topology>
    </subcellularLocation>
</comment>
<accession>A0A0H2W8H0</accession>
<dbReference type="GO" id="GO:0005886">
    <property type="term" value="C:plasma membrane"/>
    <property type="evidence" value="ECO:0007669"/>
    <property type="project" value="UniProtKB-SubCell"/>
</dbReference>
<dbReference type="EMBL" id="AE017042">
    <property type="protein sequence ID" value="AAS64174.1"/>
    <property type="molecule type" value="Genomic_DNA"/>
</dbReference>
<dbReference type="Proteomes" id="UP000001019">
    <property type="component" value="Chromosome"/>
</dbReference>
<dbReference type="InterPro" id="IPR005598">
    <property type="entry name" value="ATP_synth_I"/>
</dbReference>
<evidence type="ECO:0000256" key="1">
    <source>
        <dbReference type="ARBA" id="ARBA00004651"/>
    </source>
</evidence>
<reference evidence="8" key="1">
    <citation type="journal article" date="2004" name="DNA Res.">
        <title>Complete genome sequence of Yersinia pestis strain 91001, an isolate avirulent to humans.</title>
        <authorList>
            <person name="Song Y."/>
            <person name="Tong Z."/>
            <person name="Wang J."/>
            <person name="Wang L."/>
            <person name="Guo Z."/>
            <person name="Han Y."/>
            <person name="Zhang J."/>
            <person name="Pei D."/>
            <person name="Zhou D."/>
            <person name="Qin H."/>
            <person name="Pang X."/>
            <person name="Han Y."/>
            <person name="Zhai J."/>
            <person name="Li M."/>
            <person name="Cui B."/>
            <person name="Qi Z."/>
            <person name="Jin L."/>
            <person name="Dai R."/>
            <person name="Chen F."/>
            <person name="Li S."/>
            <person name="Ye C."/>
            <person name="Du Z."/>
            <person name="Lin W."/>
            <person name="Wang J."/>
            <person name="Yu J."/>
            <person name="Yang H."/>
            <person name="Wang J."/>
            <person name="Huang P."/>
            <person name="Yang R."/>
        </authorList>
    </citation>
    <scope>NUCLEOTIDE SEQUENCE [LARGE SCALE GENOMIC DNA]</scope>
    <source>
        <strain evidence="8">91001 / Biovar Mediaevalis</strain>
    </source>
</reference>
<dbReference type="Pfam" id="PF03899">
    <property type="entry name" value="ATP-synt_I"/>
    <property type="match status" value="1"/>
</dbReference>
<evidence type="ECO:0000256" key="6">
    <source>
        <dbReference type="SAM" id="Phobius"/>
    </source>
</evidence>
<dbReference type="NCBIfam" id="NF005962">
    <property type="entry name" value="PRK08049.1"/>
    <property type="match status" value="1"/>
</dbReference>
<evidence type="ECO:0000256" key="4">
    <source>
        <dbReference type="ARBA" id="ARBA00022989"/>
    </source>
</evidence>
<dbReference type="HOGENOM" id="CLU_121415_2_0_6"/>
<organism evidence="7 8">
    <name type="scientific">Yersinia pestis</name>
    <dbReference type="NCBI Taxonomy" id="632"/>
    <lineage>
        <taxon>Bacteria</taxon>
        <taxon>Pseudomonadati</taxon>
        <taxon>Pseudomonadota</taxon>
        <taxon>Gammaproteobacteria</taxon>
        <taxon>Enterobacterales</taxon>
        <taxon>Yersiniaceae</taxon>
        <taxon>Yersinia</taxon>
    </lineage>
</organism>